<keyword evidence="3" id="KW-1185">Reference proteome</keyword>
<evidence type="ECO:0000313" key="2">
    <source>
        <dbReference type="EMBL" id="MFC3712231.1"/>
    </source>
</evidence>
<dbReference type="EMBL" id="JBHRXV010000004">
    <property type="protein sequence ID" value="MFC3712231.1"/>
    <property type="molecule type" value="Genomic_DNA"/>
</dbReference>
<gene>
    <name evidence="2" type="ORF">ACFOMD_06600</name>
</gene>
<proteinExistence type="predicted"/>
<keyword evidence="1" id="KW-0472">Membrane</keyword>
<keyword evidence="1" id="KW-1133">Transmembrane helix</keyword>
<feature type="transmembrane region" description="Helical" evidence="1">
    <location>
        <begin position="16"/>
        <end position="41"/>
    </location>
</feature>
<protein>
    <submittedName>
        <fullName evidence="2">Uncharacterized protein</fullName>
    </submittedName>
</protein>
<accession>A0ABV7X7Y9</accession>
<dbReference type="Proteomes" id="UP001595615">
    <property type="component" value="Unassembled WGS sequence"/>
</dbReference>
<reference evidence="3" key="1">
    <citation type="journal article" date="2019" name="Int. J. Syst. Evol. Microbiol.">
        <title>The Global Catalogue of Microorganisms (GCM) 10K type strain sequencing project: providing services to taxonomists for standard genome sequencing and annotation.</title>
        <authorList>
            <consortium name="The Broad Institute Genomics Platform"/>
            <consortium name="The Broad Institute Genome Sequencing Center for Infectious Disease"/>
            <person name="Wu L."/>
            <person name="Ma J."/>
        </authorList>
    </citation>
    <scope>NUCLEOTIDE SEQUENCE [LARGE SCALE GENOMIC DNA]</scope>
    <source>
        <strain evidence="3">KCTC 42644</strain>
    </source>
</reference>
<organism evidence="2 3">
    <name type="scientific">Sphingoaurantiacus capsulatus</name>
    <dbReference type="NCBI Taxonomy" id="1771310"/>
    <lineage>
        <taxon>Bacteria</taxon>
        <taxon>Pseudomonadati</taxon>
        <taxon>Pseudomonadota</taxon>
        <taxon>Alphaproteobacteria</taxon>
        <taxon>Sphingomonadales</taxon>
        <taxon>Sphingosinicellaceae</taxon>
        <taxon>Sphingoaurantiacus</taxon>
    </lineage>
</organism>
<keyword evidence="1" id="KW-0812">Transmembrane</keyword>
<dbReference type="RefSeq" id="WP_380858693.1">
    <property type="nucleotide sequence ID" value="NZ_JBHRXV010000004.1"/>
</dbReference>
<comment type="caution">
    <text evidence="2">The sequence shown here is derived from an EMBL/GenBank/DDBJ whole genome shotgun (WGS) entry which is preliminary data.</text>
</comment>
<sequence length="237" mass="25947">MGSETPPARWLNWLHGFGYVTTGVIALQAIVIAALGIPAFYSDLSSRAEQKRENRTREGPVRASAFLSDNLAALPTVEPGSDTLRFVTDASGYYQHALLLSLRHGAAEATGTVVLTQPHPKKAVRIAHFTMPPEAHRKLMQQIDAHTDGWPGKGWGNACQTRDGRFTAFERGRGNRVTSGGGFCLAHYDRLGTIVYQGIRANVPCEAMNEGEPWREVGEWKMNCPHQTTPPLSNAGR</sequence>
<evidence type="ECO:0000313" key="3">
    <source>
        <dbReference type="Proteomes" id="UP001595615"/>
    </source>
</evidence>
<evidence type="ECO:0000256" key="1">
    <source>
        <dbReference type="SAM" id="Phobius"/>
    </source>
</evidence>
<name>A0ABV7X7Y9_9SPHN</name>